<keyword evidence="8" id="KW-0732">Signal</keyword>
<comment type="subcellular location">
    <subcellularLocation>
        <location evidence="1">Secreted</location>
        <location evidence="1">Cell wall</location>
    </subcellularLocation>
    <subcellularLocation>
        <location evidence="2">Secreted</location>
        <location evidence="2">Extracellular space</location>
        <location evidence="2">Apoplast</location>
    </subcellularLocation>
</comment>
<dbReference type="EMBL" id="SMOL01000402">
    <property type="protein sequence ID" value="KAB2614699.1"/>
    <property type="molecule type" value="Genomic_DNA"/>
</dbReference>
<dbReference type="Proteomes" id="UP000327157">
    <property type="component" value="Chromosome 3"/>
</dbReference>
<keyword evidence="11" id="KW-0326">Glycosidase</keyword>
<dbReference type="InterPro" id="IPR000757">
    <property type="entry name" value="Beta-glucanase-like"/>
</dbReference>
<dbReference type="InterPro" id="IPR044791">
    <property type="entry name" value="Beta-glucanase/XTH"/>
</dbReference>
<proteinExistence type="predicted"/>
<dbReference type="InterPro" id="IPR008637">
    <property type="entry name" value="HR_lesion"/>
</dbReference>
<gene>
    <name evidence="14" type="ORF">D8674_021287</name>
</gene>
<comment type="catalytic activity">
    <reaction evidence="12">
        <text>breaks a beta-(1-&gt;4) bond in the backbone of a xyloglucan and transfers the xyloglucanyl segment on to O-4 of the non-reducing terminal glucose residue of an acceptor, which can be a xyloglucan or an oligosaccharide of xyloglucan.</text>
        <dbReference type="EC" id="2.4.1.207"/>
    </reaction>
</comment>
<dbReference type="GO" id="GO:0044042">
    <property type="term" value="P:glucan metabolic process"/>
    <property type="evidence" value="ECO:0007669"/>
    <property type="project" value="InterPro"/>
</dbReference>
<evidence type="ECO:0000256" key="2">
    <source>
        <dbReference type="ARBA" id="ARBA00004271"/>
    </source>
</evidence>
<keyword evidence="5" id="KW-0052">Apoplast</keyword>
<evidence type="ECO:0000256" key="6">
    <source>
        <dbReference type="ARBA" id="ARBA00022525"/>
    </source>
</evidence>
<feature type="domain" description="GH16" evidence="13">
    <location>
        <begin position="5"/>
        <end position="217"/>
    </location>
</feature>
<dbReference type="AlphaFoldDB" id="A0A5N5GGR9"/>
<protein>
    <recommendedName>
        <fullName evidence="3">xyloglucan:xyloglucosyl transferase</fullName>
        <ecNumber evidence="3">2.4.1.207</ecNumber>
    </recommendedName>
</protein>
<dbReference type="Gene3D" id="2.60.120.200">
    <property type="match status" value="1"/>
</dbReference>
<evidence type="ECO:0000313" key="15">
    <source>
        <dbReference type="Proteomes" id="UP000327157"/>
    </source>
</evidence>
<dbReference type="FunFam" id="2.60.120.200:FF:000025">
    <property type="entry name" value="Xyloglucan endotransglucosylase/hydrolase"/>
    <property type="match status" value="1"/>
</dbReference>
<reference evidence="14 15" key="1">
    <citation type="submission" date="2019-09" db="EMBL/GenBank/DDBJ databases">
        <authorList>
            <person name="Ou C."/>
        </authorList>
    </citation>
    <scope>NUCLEOTIDE SEQUENCE [LARGE SCALE GENOMIC DNA]</scope>
    <source>
        <strain evidence="14">S2</strain>
        <tissue evidence="14">Leaf</tissue>
    </source>
</reference>
<dbReference type="OrthoDB" id="4781at2759"/>
<dbReference type="PANTHER" id="PTHR31062">
    <property type="entry name" value="XYLOGLUCAN ENDOTRANSGLUCOSYLASE/HYDROLASE PROTEIN 8-RELATED"/>
    <property type="match status" value="1"/>
</dbReference>
<keyword evidence="15" id="KW-1185">Reference proteome</keyword>
<comment type="caution">
    <text evidence="14">The sequence shown here is derived from an EMBL/GenBank/DDBJ whole genome shotgun (WGS) entry which is preliminary data.</text>
</comment>
<evidence type="ECO:0000256" key="11">
    <source>
        <dbReference type="ARBA" id="ARBA00023295"/>
    </source>
</evidence>
<dbReference type="Pfam" id="PF00722">
    <property type="entry name" value="Glyco_hydro_16"/>
    <property type="match status" value="1"/>
</dbReference>
<evidence type="ECO:0000256" key="8">
    <source>
        <dbReference type="ARBA" id="ARBA00022729"/>
    </source>
</evidence>
<keyword evidence="6" id="KW-0964">Secreted</keyword>
<dbReference type="InterPro" id="IPR010713">
    <property type="entry name" value="XET_C"/>
</dbReference>
<dbReference type="GO" id="GO:0004553">
    <property type="term" value="F:hydrolase activity, hydrolyzing O-glycosyl compounds"/>
    <property type="evidence" value="ECO:0007669"/>
    <property type="project" value="InterPro"/>
</dbReference>
<keyword evidence="10" id="KW-1015">Disulfide bond</keyword>
<evidence type="ECO:0000259" key="13">
    <source>
        <dbReference type="PROSITE" id="PS51762"/>
    </source>
</evidence>
<keyword evidence="4" id="KW-0134">Cell wall</keyword>
<evidence type="ECO:0000256" key="9">
    <source>
        <dbReference type="ARBA" id="ARBA00022801"/>
    </source>
</evidence>
<reference evidence="15" key="2">
    <citation type="submission" date="2019-10" db="EMBL/GenBank/DDBJ databases">
        <title>A de novo genome assembly of a pear dwarfing rootstock.</title>
        <authorList>
            <person name="Wang F."/>
            <person name="Wang J."/>
            <person name="Li S."/>
            <person name="Zhang Y."/>
            <person name="Fang M."/>
            <person name="Ma L."/>
            <person name="Zhao Y."/>
            <person name="Jiang S."/>
        </authorList>
    </citation>
    <scope>NUCLEOTIDE SEQUENCE [LARGE SCALE GENOMIC DNA]</scope>
</reference>
<evidence type="ECO:0000256" key="4">
    <source>
        <dbReference type="ARBA" id="ARBA00022512"/>
    </source>
</evidence>
<evidence type="ECO:0000256" key="3">
    <source>
        <dbReference type="ARBA" id="ARBA00012152"/>
    </source>
</evidence>
<organism evidence="14 15">
    <name type="scientific">Pyrus ussuriensis x Pyrus communis</name>
    <dbReference type="NCBI Taxonomy" id="2448454"/>
    <lineage>
        <taxon>Eukaryota</taxon>
        <taxon>Viridiplantae</taxon>
        <taxon>Streptophyta</taxon>
        <taxon>Embryophyta</taxon>
        <taxon>Tracheophyta</taxon>
        <taxon>Spermatophyta</taxon>
        <taxon>Magnoliopsida</taxon>
        <taxon>eudicotyledons</taxon>
        <taxon>Gunneridae</taxon>
        <taxon>Pentapetalae</taxon>
        <taxon>rosids</taxon>
        <taxon>fabids</taxon>
        <taxon>Rosales</taxon>
        <taxon>Rosaceae</taxon>
        <taxon>Amygdaloideae</taxon>
        <taxon>Maleae</taxon>
        <taxon>Pyrus</taxon>
    </lineage>
</organism>
<evidence type="ECO:0000256" key="5">
    <source>
        <dbReference type="ARBA" id="ARBA00022523"/>
    </source>
</evidence>
<evidence type="ECO:0000256" key="7">
    <source>
        <dbReference type="ARBA" id="ARBA00022679"/>
    </source>
</evidence>
<dbReference type="Pfam" id="PF06955">
    <property type="entry name" value="XET_C"/>
    <property type="match status" value="1"/>
</dbReference>
<dbReference type="SUPFAM" id="SSF49899">
    <property type="entry name" value="Concanavalin A-like lectins/glucanases"/>
    <property type="match status" value="1"/>
</dbReference>
<evidence type="ECO:0000256" key="1">
    <source>
        <dbReference type="ARBA" id="ARBA00004191"/>
    </source>
</evidence>
<dbReference type="GO" id="GO:0016762">
    <property type="term" value="F:xyloglucan:xyloglucosyl transferase activity"/>
    <property type="evidence" value="ECO:0007669"/>
    <property type="project" value="UniProtKB-EC"/>
</dbReference>
<keyword evidence="7" id="KW-0808">Transferase</keyword>
<sequence>MISSSISQGPPSPGYNPSSKISTLGFDQVFRNLWGPQHQNLDHGALTIWLDSSSGSGFKSLHPYRSGYFGAAIKLQPGYTAGVITSFYLSNNEELPGNHDEIDIEFLGTTPDKPYTLQTNVYIRGSGDGTIIGREKQFHLWFDPAQDFHNYAIVWNPTEIIFLVDDVPIRRYQRKSDATFPLRPMWAYGSIWDASSWATEGGKYKADYKYQPFIGKYKNFKLGGCKSDSPTSCQPPSASPSGVSGLSQQQYSAMEWVQRNYLVYDYCNDSKRDHTQTPDYKQFVWTMLEGLEMDPTCQRVAAVRPRPSGFSLLNGSDSRHFPFMQKDHTVAHLLAVFMFACYIARIMHDFARFNEFGVDGGPATKDLAPKFTMFKKNLSAKLGVTISEINKLGRRHGKVVRCMRKARVGETGASSSRLTIRLVIALTEEAVTLKGQPTIQQAAREAEAAAREAEMAAQFSAQDEKMSMILWALQMFGLQIPMPTPDLAPPSTS</sequence>
<dbReference type="InterPro" id="IPR013320">
    <property type="entry name" value="ConA-like_dom_sf"/>
</dbReference>
<name>A0A5N5GGR9_9ROSA</name>
<evidence type="ECO:0000256" key="10">
    <source>
        <dbReference type="ARBA" id="ARBA00023157"/>
    </source>
</evidence>
<evidence type="ECO:0000256" key="12">
    <source>
        <dbReference type="ARBA" id="ARBA00034022"/>
    </source>
</evidence>
<evidence type="ECO:0000313" key="14">
    <source>
        <dbReference type="EMBL" id="KAB2614699.1"/>
    </source>
</evidence>
<dbReference type="EC" id="2.4.1.207" evidence="3"/>
<dbReference type="PROSITE" id="PS51762">
    <property type="entry name" value="GH16_2"/>
    <property type="match status" value="1"/>
</dbReference>
<keyword evidence="9 14" id="KW-0378">Hydrolase</keyword>
<dbReference type="GO" id="GO:0048046">
    <property type="term" value="C:apoplast"/>
    <property type="evidence" value="ECO:0007669"/>
    <property type="project" value="UniProtKB-SubCell"/>
</dbReference>
<reference evidence="14 15" key="3">
    <citation type="submission" date="2019-11" db="EMBL/GenBank/DDBJ databases">
        <title>A de novo genome assembly of a pear dwarfing rootstock.</title>
        <authorList>
            <person name="Wang F."/>
            <person name="Wang J."/>
            <person name="Li S."/>
            <person name="Zhang Y."/>
            <person name="Fang M."/>
            <person name="Ma L."/>
            <person name="Zhao Y."/>
            <person name="Jiang S."/>
        </authorList>
    </citation>
    <scope>NUCLEOTIDE SEQUENCE [LARGE SCALE GENOMIC DNA]</scope>
    <source>
        <strain evidence="14">S2</strain>
        <tissue evidence="14">Leaf</tissue>
    </source>
</reference>
<dbReference type="Pfam" id="PF05514">
    <property type="entry name" value="HR_lesion"/>
    <property type="match status" value="1"/>
</dbReference>
<accession>A0A5N5GGR9</accession>